<sequence>MLFLSCSSTFSYSRKFFVFGRGEDFRRKKCVALFWRTGEKRKREEGLHCGRFAEKAAAAAAEQEQDEEKEREGGNFYLGKEKRRLILVLIAIIVSMQR</sequence>
<proteinExistence type="predicted"/>
<evidence type="ECO:0000313" key="1">
    <source>
        <dbReference type="Proteomes" id="UP000887581"/>
    </source>
</evidence>
<protein>
    <submittedName>
        <fullName evidence="2">Uncharacterized protein</fullName>
    </submittedName>
</protein>
<accession>A0A915PLV8</accession>
<keyword evidence="1" id="KW-1185">Reference proteome</keyword>
<organism evidence="1 2">
    <name type="scientific">Setaria digitata</name>
    <dbReference type="NCBI Taxonomy" id="48799"/>
    <lineage>
        <taxon>Eukaryota</taxon>
        <taxon>Metazoa</taxon>
        <taxon>Ecdysozoa</taxon>
        <taxon>Nematoda</taxon>
        <taxon>Chromadorea</taxon>
        <taxon>Rhabditida</taxon>
        <taxon>Spirurina</taxon>
        <taxon>Spiruromorpha</taxon>
        <taxon>Filarioidea</taxon>
        <taxon>Setariidae</taxon>
        <taxon>Setaria</taxon>
    </lineage>
</organism>
<evidence type="ECO:0000313" key="2">
    <source>
        <dbReference type="WBParaSite" id="sdigi.contig132.g4990.t1"/>
    </source>
</evidence>
<reference evidence="2" key="1">
    <citation type="submission" date="2022-11" db="UniProtKB">
        <authorList>
            <consortium name="WormBaseParasite"/>
        </authorList>
    </citation>
    <scope>IDENTIFICATION</scope>
</reference>
<dbReference type="Proteomes" id="UP000887581">
    <property type="component" value="Unplaced"/>
</dbReference>
<dbReference type="WBParaSite" id="sdigi.contig132.g4990.t1">
    <property type="protein sequence ID" value="sdigi.contig132.g4990.t1"/>
    <property type="gene ID" value="sdigi.contig132.g4990"/>
</dbReference>
<dbReference type="AlphaFoldDB" id="A0A915PLV8"/>
<name>A0A915PLV8_9BILA</name>